<dbReference type="OrthoDB" id="8451781at2"/>
<gene>
    <name evidence="1" type="ORF">CKY28_06670</name>
</gene>
<keyword evidence="2" id="KW-1185">Reference proteome</keyword>
<evidence type="ECO:0000313" key="1">
    <source>
        <dbReference type="EMBL" id="PAX09011.1"/>
    </source>
</evidence>
<dbReference type="EMBL" id="NSLI01000002">
    <property type="protein sequence ID" value="PAX09011.1"/>
    <property type="molecule type" value="Genomic_DNA"/>
</dbReference>
<accession>A0A2A2SJ11</accession>
<proteinExistence type="predicted"/>
<dbReference type="Proteomes" id="UP000218151">
    <property type="component" value="Unassembled WGS sequence"/>
</dbReference>
<protein>
    <submittedName>
        <fullName evidence="1">Uncharacterized protein</fullName>
    </submittedName>
</protein>
<sequence>MDRVANAGELVQLGELDGLQLWKDGLGAIKGELPIIDPKPSASHLWVVRTDDVVHASENTPFGASLESKVIKHSNLTGGANAHCGGELLFLCDNVIALTGSSGRYGPNSAAEMTAVARAFRASGYGVWSYGFSEETMTAYRFGDKDPEWVG</sequence>
<evidence type="ECO:0000313" key="2">
    <source>
        <dbReference type="Proteomes" id="UP000218151"/>
    </source>
</evidence>
<dbReference type="AlphaFoldDB" id="A0A2A2SJ11"/>
<comment type="caution">
    <text evidence="1">The sequence shown here is derived from an EMBL/GenBank/DDBJ whole genome shotgun (WGS) entry which is preliminary data.</text>
</comment>
<organism evidence="1 2">
    <name type="scientific">Sphingomonas lenta</name>
    <dbReference type="NCBI Taxonomy" id="1141887"/>
    <lineage>
        <taxon>Bacteria</taxon>
        <taxon>Pseudomonadati</taxon>
        <taxon>Pseudomonadota</taxon>
        <taxon>Alphaproteobacteria</taxon>
        <taxon>Sphingomonadales</taxon>
        <taxon>Sphingomonadaceae</taxon>
        <taxon>Sphingomonas</taxon>
    </lineage>
</organism>
<reference evidence="2" key="1">
    <citation type="submission" date="2017-09" db="EMBL/GenBank/DDBJ databases">
        <authorList>
            <person name="Feng G."/>
            <person name="Zhu H."/>
        </authorList>
    </citation>
    <scope>NUCLEOTIDE SEQUENCE [LARGE SCALE GENOMIC DNA]</scope>
    <source>
        <strain evidence="2">1PNM-20</strain>
    </source>
</reference>
<name>A0A2A2SJ11_9SPHN</name>